<sequence>MSVCLESSRSRDGLKLPLLNRSRSEPGPPTLKLISSTPPKRCKLETASVSLPASPCAESASIQRSLILKKVKYLEPDGLKQKLENCRPKNYVLLDCRSFTAYNLSHIIGAINVNCSDRYNRKRLQRGKATLADLTSSKESKEILKKMSHKEVIVYDESTSDKERITVTHPLFLVLSSIVEENKQPVLLLGEC</sequence>
<dbReference type="PROSITE" id="PS50206">
    <property type="entry name" value="RHODANESE_3"/>
    <property type="match status" value="1"/>
</dbReference>
<accession>A0ABD2PHZ7</accession>
<feature type="domain" description="Rhodanese" evidence="1">
    <location>
        <begin position="87"/>
        <end position="158"/>
    </location>
</feature>
<reference evidence="2 3" key="1">
    <citation type="journal article" date="2021" name="BMC Biol.">
        <title>Horizontally acquired antibacterial genes associated with adaptive radiation of ladybird beetles.</title>
        <authorList>
            <person name="Li H.S."/>
            <person name="Tang X.F."/>
            <person name="Huang Y.H."/>
            <person name="Xu Z.Y."/>
            <person name="Chen M.L."/>
            <person name="Du X.Y."/>
            <person name="Qiu B.Y."/>
            <person name="Chen P.T."/>
            <person name="Zhang W."/>
            <person name="Slipinski A."/>
            <person name="Escalona H.E."/>
            <person name="Waterhouse R.M."/>
            <person name="Zwick A."/>
            <person name="Pang H."/>
        </authorList>
    </citation>
    <scope>NUCLEOTIDE SEQUENCE [LARGE SCALE GENOMIC DNA]</scope>
    <source>
        <strain evidence="2">SYSU2018</strain>
    </source>
</reference>
<dbReference type="CDD" id="cd01446">
    <property type="entry name" value="DSP_MapKP"/>
    <property type="match status" value="1"/>
</dbReference>
<evidence type="ECO:0000313" key="2">
    <source>
        <dbReference type="EMBL" id="KAL3290397.1"/>
    </source>
</evidence>
<dbReference type="SUPFAM" id="SSF52821">
    <property type="entry name" value="Rhodanese/Cell cycle control phosphatase"/>
    <property type="match status" value="1"/>
</dbReference>
<protein>
    <recommendedName>
        <fullName evidence="1">Rhodanese domain-containing protein</fullName>
    </recommendedName>
</protein>
<gene>
    <name evidence="2" type="ORF">HHI36_023738</name>
</gene>
<evidence type="ECO:0000259" key="1">
    <source>
        <dbReference type="PROSITE" id="PS50206"/>
    </source>
</evidence>
<comment type="caution">
    <text evidence="2">The sequence shown here is derived from an EMBL/GenBank/DDBJ whole genome shotgun (WGS) entry which is preliminary data.</text>
</comment>
<name>A0ABD2PHZ7_9CUCU</name>
<dbReference type="EMBL" id="JABFTP020000186">
    <property type="protein sequence ID" value="KAL3290397.1"/>
    <property type="molecule type" value="Genomic_DNA"/>
</dbReference>
<keyword evidence="3" id="KW-1185">Reference proteome</keyword>
<dbReference type="AlphaFoldDB" id="A0ABD2PHZ7"/>
<dbReference type="Pfam" id="PF00581">
    <property type="entry name" value="Rhodanese"/>
    <property type="match status" value="1"/>
</dbReference>
<dbReference type="InterPro" id="IPR036873">
    <property type="entry name" value="Rhodanese-like_dom_sf"/>
</dbReference>
<proteinExistence type="predicted"/>
<dbReference type="Proteomes" id="UP001516400">
    <property type="component" value="Unassembled WGS sequence"/>
</dbReference>
<evidence type="ECO:0000313" key="3">
    <source>
        <dbReference type="Proteomes" id="UP001516400"/>
    </source>
</evidence>
<dbReference type="Gene3D" id="3.40.250.10">
    <property type="entry name" value="Rhodanese-like domain"/>
    <property type="match status" value="1"/>
</dbReference>
<dbReference type="InterPro" id="IPR001763">
    <property type="entry name" value="Rhodanese-like_dom"/>
</dbReference>
<organism evidence="2 3">
    <name type="scientific">Cryptolaemus montrouzieri</name>
    <dbReference type="NCBI Taxonomy" id="559131"/>
    <lineage>
        <taxon>Eukaryota</taxon>
        <taxon>Metazoa</taxon>
        <taxon>Ecdysozoa</taxon>
        <taxon>Arthropoda</taxon>
        <taxon>Hexapoda</taxon>
        <taxon>Insecta</taxon>
        <taxon>Pterygota</taxon>
        <taxon>Neoptera</taxon>
        <taxon>Endopterygota</taxon>
        <taxon>Coleoptera</taxon>
        <taxon>Polyphaga</taxon>
        <taxon>Cucujiformia</taxon>
        <taxon>Coccinelloidea</taxon>
        <taxon>Coccinellidae</taxon>
        <taxon>Scymninae</taxon>
        <taxon>Scymnini</taxon>
        <taxon>Cryptolaemus</taxon>
    </lineage>
</organism>